<dbReference type="EMBL" id="JBBMFD010000004">
    <property type="protein sequence ID" value="MEQ2439985.1"/>
    <property type="molecule type" value="Genomic_DNA"/>
</dbReference>
<gene>
    <name evidence="1" type="ORF">WMO26_04005</name>
</gene>
<name>A0ABV1DY56_9FIRM</name>
<dbReference type="Proteomes" id="UP001489509">
    <property type="component" value="Unassembled WGS sequence"/>
</dbReference>
<evidence type="ECO:0008006" key="3">
    <source>
        <dbReference type="Google" id="ProtNLM"/>
    </source>
</evidence>
<comment type="caution">
    <text evidence="1">The sequence shown here is derived from an EMBL/GenBank/DDBJ whole genome shotgun (WGS) entry which is preliminary data.</text>
</comment>
<dbReference type="RefSeq" id="WP_349218305.1">
    <property type="nucleotide sequence ID" value="NZ_JBBMFD010000004.1"/>
</dbReference>
<evidence type="ECO:0000313" key="2">
    <source>
        <dbReference type="Proteomes" id="UP001489509"/>
    </source>
</evidence>
<sequence>MDFEREILLHLLARYDVSVRFENLDDSIRDLAHLECMLALHEIRAILDDETLEDFQCVEAIVQVYEKIGASGGSRHDF</sequence>
<reference evidence="1 2" key="1">
    <citation type="submission" date="2024-03" db="EMBL/GenBank/DDBJ databases">
        <title>Human intestinal bacterial collection.</title>
        <authorList>
            <person name="Pauvert C."/>
            <person name="Hitch T.C.A."/>
            <person name="Clavel T."/>
        </authorList>
    </citation>
    <scope>NUCLEOTIDE SEQUENCE [LARGE SCALE GENOMIC DNA]</scope>
    <source>
        <strain evidence="1 2">CLA-JM-H44</strain>
    </source>
</reference>
<evidence type="ECO:0000313" key="1">
    <source>
        <dbReference type="EMBL" id="MEQ2439985.1"/>
    </source>
</evidence>
<keyword evidence="2" id="KW-1185">Reference proteome</keyword>
<accession>A0ABV1DY56</accession>
<proteinExistence type="predicted"/>
<organism evidence="1 2">
    <name type="scientific">Solibaculum intestinale</name>
    <dbReference type="NCBI Taxonomy" id="3133165"/>
    <lineage>
        <taxon>Bacteria</taxon>
        <taxon>Bacillati</taxon>
        <taxon>Bacillota</taxon>
        <taxon>Clostridia</taxon>
        <taxon>Eubacteriales</taxon>
        <taxon>Oscillospiraceae</taxon>
        <taxon>Solibaculum</taxon>
    </lineage>
</organism>
<protein>
    <recommendedName>
        <fullName evidence="3">Acyl carrier protein</fullName>
    </recommendedName>
</protein>